<dbReference type="Pfam" id="PF00378">
    <property type="entry name" value="ECH_1"/>
    <property type="match status" value="1"/>
</dbReference>
<accession>A0ABQ1GX17</accession>
<evidence type="ECO:0000256" key="2">
    <source>
        <dbReference type="RuleBase" id="RU003707"/>
    </source>
</evidence>
<gene>
    <name evidence="3" type="ORF">GCM10011395_22970</name>
</gene>
<dbReference type="CDD" id="cd06558">
    <property type="entry name" value="crotonase-like"/>
    <property type="match status" value="1"/>
</dbReference>
<keyword evidence="4" id="KW-1185">Reference proteome</keyword>
<proteinExistence type="inferred from homology"/>
<protein>
    <submittedName>
        <fullName evidence="3">Enoyl-CoA hydratase</fullName>
    </submittedName>
</protein>
<dbReference type="PROSITE" id="PS00166">
    <property type="entry name" value="ENOYL_COA_HYDRATASE"/>
    <property type="match status" value="1"/>
</dbReference>
<evidence type="ECO:0000256" key="1">
    <source>
        <dbReference type="ARBA" id="ARBA00005254"/>
    </source>
</evidence>
<name>A0ABQ1GX17_9SPHN</name>
<sequence length="285" mass="31813">MVSDDRYTFIRYELADGRARITLNRPDKRNALNEELLTELHDALWEADEDNRVRCVILTGAGPDFSSGYDLQRYDRPVALQVEHRRGRAKFDDDAWHQERLQRLRMALFDMHKPVIAQVQGRCLAGGTDLALLCDMIICADDASFGFPPARSQGSLPSNMWLYMVGPQWAKRLLLTGDLIGGRDASTIGLVLKSVPADQLEAEVEALADRLALIDADLLSANKRIVNIGLELMGARTLQRLAAEMDARGHLAESRTAFNRTVLEEGLKEAVKQRDGPFGTGRVEL</sequence>
<evidence type="ECO:0000313" key="4">
    <source>
        <dbReference type="Proteomes" id="UP000618591"/>
    </source>
</evidence>
<dbReference type="Proteomes" id="UP000618591">
    <property type="component" value="Unassembled WGS sequence"/>
</dbReference>
<dbReference type="InterPro" id="IPR001753">
    <property type="entry name" value="Enoyl-CoA_hydra/iso"/>
</dbReference>
<dbReference type="PANTHER" id="PTHR43802:SF1">
    <property type="entry name" value="IP11341P-RELATED"/>
    <property type="match status" value="1"/>
</dbReference>
<dbReference type="InterPro" id="IPR018376">
    <property type="entry name" value="Enoyl-CoA_hyd/isom_CS"/>
</dbReference>
<dbReference type="NCBIfam" id="NF006128">
    <property type="entry name" value="PRK08272.1"/>
    <property type="match status" value="1"/>
</dbReference>
<dbReference type="EMBL" id="BMDW01000013">
    <property type="protein sequence ID" value="GGA52020.1"/>
    <property type="molecule type" value="Genomic_DNA"/>
</dbReference>
<dbReference type="InterPro" id="IPR029045">
    <property type="entry name" value="ClpP/crotonase-like_dom_sf"/>
</dbReference>
<comment type="caution">
    <text evidence="3">The sequence shown here is derived from an EMBL/GenBank/DDBJ whole genome shotgun (WGS) entry which is preliminary data.</text>
</comment>
<organism evidence="3 4">
    <name type="scientific">Sphingomonas psychrolutea</name>
    <dbReference type="NCBI Taxonomy" id="1259676"/>
    <lineage>
        <taxon>Bacteria</taxon>
        <taxon>Pseudomonadati</taxon>
        <taxon>Pseudomonadota</taxon>
        <taxon>Alphaproteobacteria</taxon>
        <taxon>Sphingomonadales</taxon>
        <taxon>Sphingomonadaceae</taxon>
        <taxon>Sphingomonas</taxon>
    </lineage>
</organism>
<dbReference type="PANTHER" id="PTHR43802">
    <property type="entry name" value="ENOYL-COA HYDRATASE"/>
    <property type="match status" value="1"/>
</dbReference>
<comment type="similarity">
    <text evidence="1 2">Belongs to the enoyl-CoA hydratase/isomerase family.</text>
</comment>
<dbReference type="Gene3D" id="3.90.226.10">
    <property type="entry name" value="2-enoyl-CoA Hydratase, Chain A, domain 1"/>
    <property type="match status" value="1"/>
</dbReference>
<reference evidence="4" key="1">
    <citation type="journal article" date="2019" name="Int. J. Syst. Evol. Microbiol.">
        <title>The Global Catalogue of Microorganisms (GCM) 10K type strain sequencing project: providing services to taxonomists for standard genome sequencing and annotation.</title>
        <authorList>
            <consortium name="The Broad Institute Genomics Platform"/>
            <consortium name="The Broad Institute Genome Sequencing Center for Infectious Disease"/>
            <person name="Wu L."/>
            <person name="Ma J."/>
        </authorList>
    </citation>
    <scope>NUCLEOTIDE SEQUENCE [LARGE SCALE GENOMIC DNA]</scope>
    <source>
        <strain evidence="4">CGMCC 1.10106</strain>
    </source>
</reference>
<dbReference type="SUPFAM" id="SSF52096">
    <property type="entry name" value="ClpP/crotonase"/>
    <property type="match status" value="1"/>
</dbReference>
<evidence type="ECO:0000313" key="3">
    <source>
        <dbReference type="EMBL" id="GGA52020.1"/>
    </source>
</evidence>